<proteinExistence type="predicted"/>
<name>A0ABQ9ZUV7_9CRUS</name>
<sequence length="59" mass="6728">MKDFGKKKGARITHYLLPASRDDDFALAPANVLTDEFLRFSQQKIIARSLTTWFNKGTP</sequence>
<comment type="caution">
    <text evidence="1">The sequence shown here is derived from an EMBL/GenBank/DDBJ whole genome shotgun (WGS) entry which is preliminary data.</text>
</comment>
<dbReference type="Proteomes" id="UP001234178">
    <property type="component" value="Unassembled WGS sequence"/>
</dbReference>
<accession>A0ABQ9ZUV7</accession>
<organism evidence="1 2">
    <name type="scientific">Daphnia magna</name>
    <dbReference type="NCBI Taxonomy" id="35525"/>
    <lineage>
        <taxon>Eukaryota</taxon>
        <taxon>Metazoa</taxon>
        <taxon>Ecdysozoa</taxon>
        <taxon>Arthropoda</taxon>
        <taxon>Crustacea</taxon>
        <taxon>Branchiopoda</taxon>
        <taxon>Diplostraca</taxon>
        <taxon>Cladocera</taxon>
        <taxon>Anomopoda</taxon>
        <taxon>Daphniidae</taxon>
        <taxon>Daphnia</taxon>
    </lineage>
</organism>
<evidence type="ECO:0000313" key="1">
    <source>
        <dbReference type="EMBL" id="KAK4016699.1"/>
    </source>
</evidence>
<keyword evidence="2" id="KW-1185">Reference proteome</keyword>
<evidence type="ECO:0000313" key="2">
    <source>
        <dbReference type="Proteomes" id="UP001234178"/>
    </source>
</evidence>
<dbReference type="EMBL" id="JAOYFB010000005">
    <property type="protein sequence ID" value="KAK4016699.1"/>
    <property type="molecule type" value="Genomic_DNA"/>
</dbReference>
<protein>
    <submittedName>
        <fullName evidence="1">Uncharacterized protein</fullName>
    </submittedName>
</protein>
<reference evidence="1 2" key="1">
    <citation type="journal article" date="2023" name="Nucleic Acids Res.">
        <title>The hologenome of Daphnia magna reveals possible DNA methylation and microbiome-mediated evolution of the host genome.</title>
        <authorList>
            <person name="Chaturvedi A."/>
            <person name="Li X."/>
            <person name="Dhandapani V."/>
            <person name="Marshall H."/>
            <person name="Kissane S."/>
            <person name="Cuenca-Cambronero M."/>
            <person name="Asole G."/>
            <person name="Calvet F."/>
            <person name="Ruiz-Romero M."/>
            <person name="Marangio P."/>
            <person name="Guigo R."/>
            <person name="Rago D."/>
            <person name="Mirbahai L."/>
            <person name="Eastwood N."/>
            <person name="Colbourne J.K."/>
            <person name="Zhou J."/>
            <person name="Mallon E."/>
            <person name="Orsini L."/>
        </authorList>
    </citation>
    <scope>NUCLEOTIDE SEQUENCE [LARGE SCALE GENOMIC DNA]</scope>
    <source>
        <strain evidence="1">LRV0_1</strain>
    </source>
</reference>
<gene>
    <name evidence="1" type="ORF">OUZ56_031662</name>
</gene>